<evidence type="ECO:0000259" key="2">
    <source>
        <dbReference type="Pfam" id="PF12834"/>
    </source>
</evidence>
<dbReference type="Gene3D" id="1.10.443.10">
    <property type="entry name" value="Intergrase catalytic core"/>
    <property type="match status" value="1"/>
</dbReference>
<reference evidence="4 5" key="1">
    <citation type="submission" date="2017-11" db="EMBL/GenBank/DDBJ databases">
        <title>Genome-resolved metagenomics identifies genetic mobility, metabolic interactions, and unexpected diversity in perchlorate-reducing communities.</title>
        <authorList>
            <person name="Barnum T.P."/>
            <person name="Figueroa I.A."/>
            <person name="Carlstrom C.I."/>
            <person name="Lucas L.N."/>
            <person name="Engelbrektson A.L."/>
            <person name="Coates J.D."/>
        </authorList>
    </citation>
    <scope>NUCLEOTIDE SEQUENCE [LARGE SCALE GENOMIC DNA]</scope>
    <source>
        <strain evidence="4">BM301</strain>
    </source>
</reference>
<evidence type="ECO:0000259" key="3">
    <source>
        <dbReference type="Pfam" id="PF12835"/>
    </source>
</evidence>
<sequence length="288" mass="33286">MRELNYQLKQLCRRNRDGSYRTQADRERQLTLIANQLHALGYRRMNARSLKPKHVEALVQQWQQRGLSAGAIKNRLTVIRWWAQKVDRRNVVARSNDHYGIPDRQFVSNDSKARTVNAVDLEQVRDQHVRMSLELQQVFGLRREEAIKFQPSFADQGDYVRLKASWTKGGKARVIPLRNDAQRRALDRARLLAGNGSLIPSARNYRQQLRIYERHTANAGLSKMHGLRHAYAQQRYQELTGCPAPAAGGPVTKALTPEQRRMDHQARLIISRELGHEREQVSAIYLGR</sequence>
<dbReference type="SUPFAM" id="SSF56349">
    <property type="entry name" value="DNA breaking-rejoining enzymes"/>
    <property type="match status" value="1"/>
</dbReference>
<feature type="domain" description="Integrase catalytic" evidence="3">
    <location>
        <begin position="120"/>
        <end position="234"/>
    </location>
</feature>
<dbReference type="RefSeq" id="WP_273439432.1">
    <property type="nucleotide sequence ID" value="NZ_PKUN01000017.1"/>
</dbReference>
<dbReference type="InterPro" id="IPR013762">
    <property type="entry name" value="Integrase-like_cat_sf"/>
</dbReference>
<gene>
    <name evidence="4" type="ORF">C0630_10970</name>
</gene>
<protein>
    <submittedName>
        <fullName evidence="4">Integrase</fullName>
    </submittedName>
</protein>
<feature type="domain" description="Putative integrase N-terminal" evidence="2">
    <location>
        <begin position="1"/>
        <end position="86"/>
    </location>
</feature>
<comment type="caution">
    <text evidence="4">The sequence shown here is derived from an EMBL/GenBank/DDBJ whole genome shotgun (WGS) entry which is preliminary data.</text>
</comment>
<dbReference type="GO" id="GO:0015074">
    <property type="term" value="P:DNA integration"/>
    <property type="evidence" value="ECO:0007669"/>
    <property type="project" value="InterPro"/>
</dbReference>
<dbReference type="InterPro" id="IPR011010">
    <property type="entry name" value="DNA_brk_join_enz"/>
</dbReference>
<accession>A0A2N6CW31</accession>
<keyword evidence="1" id="KW-0233">DNA recombination</keyword>
<dbReference type="GO" id="GO:0003677">
    <property type="term" value="F:DNA binding"/>
    <property type="evidence" value="ECO:0007669"/>
    <property type="project" value="InterPro"/>
</dbReference>
<dbReference type="Pfam" id="PF12835">
    <property type="entry name" value="Integrase_1"/>
    <property type="match status" value="1"/>
</dbReference>
<dbReference type="InterPro" id="IPR024456">
    <property type="entry name" value="Integrase_catalytic_putative"/>
</dbReference>
<dbReference type="EMBL" id="PKUN01000017">
    <property type="protein sequence ID" value="PLX61441.1"/>
    <property type="molecule type" value="Genomic_DNA"/>
</dbReference>
<proteinExistence type="predicted"/>
<organism evidence="4 5">
    <name type="scientific">Sedimenticola selenatireducens</name>
    <dbReference type="NCBI Taxonomy" id="191960"/>
    <lineage>
        <taxon>Bacteria</taxon>
        <taxon>Pseudomonadati</taxon>
        <taxon>Pseudomonadota</taxon>
        <taxon>Gammaproteobacteria</taxon>
        <taxon>Chromatiales</taxon>
        <taxon>Sedimenticolaceae</taxon>
        <taxon>Sedimenticola</taxon>
    </lineage>
</organism>
<dbReference type="Pfam" id="PF12834">
    <property type="entry name" value="Phage_int_SAM_2"/>
    <property type="match status" value="1"/>
</dbReference>
<name>A0A2N6CW31_9GAMM</name>
<evidence type="ECO:0000313" key="5">
    <source>
        <dbReference type="Proteomes" id="UP000235015"/>
    </source>
</evidence>
<evidence type="ECO:0000256" key="1">
    <source>
        <dbReference type="ARBA" id="ARBA00023172"/>
    </source>
</evidence>
<dbReference type="InterPro" id="IPR024457">
    <property type="entry name" value="Putative_integrase_N"/>
</dbReference>
<dbReference type="GO" id="GO:0006310">
    <property type="term" value="P:DNA recombination"/>
    <property type="evidence" value="ECO:0007669"/>
    <property type="project" value="UniProtKB-KW"/>
</dbReference>
<evidence type="ECO:0000313" key="4">
    <source>
        <dbReference type="EMBL" id="PLX61441.1"/>
    </source>
</evidence>
<dbReference type="Proteomes" id="UP000235015">
    <property type="component" value="Unassembled WGS sequence"/>
</dbReference>
<dbReference type="STRING" id="1111735.GCA_000428045_01768"/>
<dbReference type="AlphaFoldDB" id="A0A2N6CW31"/>